<dbReference type="EMBL" id="HG970332">
    <property type="protein sequence ID" value="CEF75571.1"/>
    <property type="molecule type" value="Genomic_DNA"/>
</dbReference>
<evidence type="ECO:0000313" key="4">
    <source>
        <dbReference type="Proteomes" id="UP000070720"/>
    </source>
</evidence>
<evidence type="ECO:0000313" key="3">
    <source>
        <dbReference type="EnsemblFungi" id="CEF75571"/>
    </source>
</evidence>
<sequence length="98" mass="10647">MEEGGFNPGLPSNVGTFRREATPMLGRKEQETAKGGSESIRKSAKRKELAPSIGRCLKILIKRYLSTNNSIFNTTTTNNNNNNSAINFGSLPCTTLAI</sequence>
<organism evidence="2 4">
    <name type="scientific">Gibberella zeae (strain ATCC MYA-4620 / CBS 123657 / FGSC 9075 / NRRL 31084 / PH-1)</name>
    <name type="common">Wheat head blight fungus</name>
    <name type="synonym">Fusarium graminearum</name>
    <dbReference type="NCBI Taxonomy" id="229533"/>
    <lineage>
        <taxon>Eukaryota</taxon>
        <taxon>Fungi</taxon>
        <taxon>Dikarya</taxon>
        <taxon>Ascomycota</taxon>
        <taxon>Pezizomycotina</taxon>
        <taxon>Sordariomycetes</taxon>
        <taxon>Hypocreomycetidae</taxon>
        <taxon>Hypocreales</taxon>
        <taxon>Nectriaceae</taxon>
        <taxon>Fusarium</taxon>
    </lineage>
</organism>
<accession>A0A098DC82</accession>
<name>A0A098DC82_GIBZE</name>
<dbReference type="VEuPathDB" id="FungiDB:FGRAMPH1_01G07535"/>
<reference evidence="3 4" key="1">
    <citation type="journal article" date="2007" name="Science">
        <title>The Fusarium graminearum genome reveals a link between localized polymorphism and pathogen specialization.</title>
        <authorList>
            <person name="Cuomo C.A."/>
            <person name="Gueldener U."/>
            <person name="Xu J.-R."/>
            <person name="Trail F."/>
            <person name="Turgeon B.G."/>
            <person name="Di Pietro A."/>
            <person name="Walton J.D."/>
            <person name="Ma L.-J."/>
            <person name="Baker S.E."/>
            <person name="Rep M."/>
            <person name="Adam G."/>
            <person name="Antoniw J."/>
            <person name="Baldwin T."/>
            <person name="Calvo S.E."/>
            <person name="Chang Y.-L."/>
            <person name="DeCaprio D."/>
            <person name="Gale L.R."/>
            <person name="Gnerre S."/>
            <person name="Goswami R.S."/>
            <person name="Hammond-Kosack K."/>
            <person name="Harris L.J."/>
            <person name="Hilburn K."/>
            <person name="Kennell J.C."/>
            <person name="Kroken S."/>
            <person name="Magnuson J.K."/>
            <person name="Mannhaupt G."/>
            <person name="Mauceli E.W."/>
            <person name="Mewes H.-W."/>
            <person name="Mitterbauer R."/>
            <person name="Muehlbauer G."/>
            <person name="Muensterkoetter M."/>
            <person name="Nelson D."/>
            <person name="O'Donnell K."/>
            <person name="Ouellet T."/>
            <person name="Qi W."/>
            <person name="Quesneville H."/>
            <person name="Roncero M.I.G."/>
            <person name="Seong K.-Y."/>
            <person name="Tetko I.V."/>
            <person name="Urban M."/>
            <person name="Waalwijk C."/>
            <person name="Ward T.J."/>
            <person name="Yao J."/>
            <person name="Birren B.W."/>
            <person name="Kistler H.C."/>
        </authorList>
    </citation>
    <scope>NUCLEOTIDE SEQUENCE [LARGE SCALE GENOMIC DNA]</scope>
    <source>
        <strain evidence="4">ATCC MYA-4620 / CBS 123657 / FGSC 9075 / NRRL 31084 / PH-1</strain>
        <strain evidence="3">PH-1 / ATCC MYA-4620 / FGSC 9075 / NRRL 31084</strain>
    </source>
</reference>
<protein>
    <submittedName>
        <fullName evidence="2">Chromosome 1, complete genome</fullName>
    </submittedName>
</protein>
<proteinExistence type="predicted"/>
<dbReference type="EnsemblFungi" id="CEF75571">
    <property type="protein sequence ID" value="CEF75571"/>
    <property type="gene ID" value="FGRRES_15582"/>
</dbReference>
<feature type="region of interest" description="Disordered" evidence="1">
    <location>
        <begin position="1"/>
        <end position="46"/>
    </location>
</feature>
<accession>A0A0E0RWE6</accession>
<evidence type="ECO:0000313" key="2">
    <source>
        <dbReference type="EMBL" id="CEF75571.1"/>
    </source>
</evidence>
<keyword evidence="4" id="KW-1185">Reference proteome</keyword>
<reference evidence="3 4" key="2">
    <citation type="journal article" date="2010" name="Nature">
        <title>Comparative genomics reveals mobile pathogenicity chromosomes in Fusarium.</title>
        <authorList>
            <person name="Ma L.J."/>
            <person name="van der Does H.C."/>
            <person name="Borkovich K.A."/>
            <person name="Coleman J.J."/>
            <person name="Daboussi M.J."/>
            <person name="Di Pietro A."/>
            <person name="Dufresne M."/>
            <person name="Freitag M."/>
            <person name="Grabherr M."/>
            <person name="Henrissat B."/>
            <person name="Houterman P.M."/>
            <person name="Kang S."/>
            <person name="Shim W.B."/>
            <person name="Woloshuk C."/>
            <person name="Xie X."/>
            <person name="Xu J.R."/>
            <person name="Antoniw J."/>
            <person name="Baker S.E."/>
            <person name="Bluhm B.H."/>
            <person name="Breakspear A."/>
            <person name="Brown D.W."/>
            <person name="Butchko R.A."/>
            <person name="Chapman S."/>
            <person name="Coulson R."/>
            <person name="Coutinho P.M."/>
            <person name="Danchin E.G."/>
            <person name="Diener A."/>
            <person name="Gale L.R."/>
            <person name="Gardiner D.M."/>
            <person name="Goff S."/>
            <person name="Hammond-Kosack K.E."/>
            <person name="Hilburn K."/>
            <person name="Hua-Van A."/>
            <person name="Jonkers W."/>
            <person name="Kazan K."/>
            <person name="Kodira C.D."/>
            <person name="Koehrsen M."/>
            <person name="Kumar L."/>
            <person name="Lee Y.H."/>
            <person name="Li L."/>
            <person name="Manners J.M."/>
            <person name="Miranda-Saavedra D."/>
            <person name="Mukherjee M."/>
            <person name="Park G."/>
            <person name="Park J."/>
            <person name="Park S.Y."/>
            <person name="Proctor R.H."/>
            <person name="Regev A."/>
            <person name="Ruiz-Roldan M.C."/>
            <person name="Sain D."/>
            <person name="Sakthikumar S."/>
            <person name="Sykes S."/>
            <person name="Schwartz D.C."/>
            <person name="Turgeon B.G."/>
            <person name="Wapinski I."/>
            <person name="Yoder O."/>
            <person name="Young S."/>
            <person name="Zeng Q."/>
            <person name="Zhou S."/>
            <person name="Galagan J."/>
            <person name="Cuomo C.A."/>
            <person name="Kistler H.C."/>
            <person name="Rep M."/>
        </authorList>
    </citation>
    <scope>GENOME REANNOTATION</scope>
    <source>
        <strain evidence="4">ATCC MYA-4620 / CBS 123657 / FGSC 9075 / NRRL 31084 / PH-1</strain>
        <strain evidence="3">PH-1 / ATCC MYA-4620 / FGSC 9075 / NRRL 31084</strain>
    </source>
</reference>
<reference evidence="3" key="4">
    <citation type="submission" date="2017-01" db="UniProtKB">
        <authorList>
            <consortium name="EnsemblFungi"/>
        </authorList>
    </citation>
    <scope>IDENTIFICATION</scope>
    <source>
        <strain evidence="3">PH-1 / ATCC MYA-4620 / FGSC 9075 / NRRL 31084</strain>
    </source>
</reference>
<gene>
    <name evidence="2" type="ORF">FGRAMPH1_01T07535</name>
</gene>
<reference evidence="2 4" key="3">
    <citation type="journal article" date="2015" name="BMC Genomics">
        <title>The completed genome sequence of the pathogenic ascomycete fungus Fusarium graminearum.</title>
        <authorList>
            <person name="King R."/>
            <person name="Urban M."/>
            <person name="Hammond-Kosack M.C."/>
            <person name="Hassani-Pak K."/>
            <person name="Hammond-Kosack K.E."/>
        </authorList>
    </citation>
    <scope>NUCLEOTIDE SEQUENCE [LARGE SCALE GENOMIC DNA]</scope>
    <source>
        <strain evidence="4">ATCC MYA-4620 / CBS 123657 / FGSC 9075 / NRRL 31084 / PH-1</strain>
        <strain evidence="2">PH-1</strain>
    </source>
</reference>
<dbReference type="AlphaFoldDB" id="A0A098DC82"/>
<dbReference type="InParanoid" id="A0A098DC82"/>
<dbReference type="Proteomes" id="UP000070720">
    <property type="component" value="Chromosome 1"/>
</dbReference>
<feature type="compositionally biased region" description="Basic and acidic residues" evidence="1">
    <location>
        <begin position="17"/>
        <end position="32"/>
    </location>
</feature>
<evidence type="ECO:0000256" key="1">
    <source>
        <dbReference type="SAM" id="MobiDB-lite"/>
    </source>
</evidence>